<dbReference type="InterPro" id="IPR008283">
    <property type="entry name" value="Peptidase_M17_N"/>
</dbReference>
<dbReference type="GO" id="GO:0005737">
    <property type="term" value="C:cytoplasm"/>
    <property type="evidence" value="ECO:0007669"/>
    <property type="project" value="InterPro"/>
</dbReference>
<comment type="similarity">
    <text evidence="3">Belongs to the peptidase M17 family.</text>
</comment>
<comment type="catalytic activity">
    <reaction evidence="2">
        <text>Release of N-terminal proline from a peptide.</text>
        <dbReference type="EC" id="3.4.11.5"/>
    </reaction>
</comment>
<comment type="subunit">
    <text evidence="4">Homohexamer (dimer of homotrimers).</text>
</comment>
<dbReference type="EMBL" id="BEGY01000060">
    <property type="protein sequence ID" value="GAX81078.1"/>
    <property type="molecule type" value="Genomic_DNA"/>
</dbReference>
<evidence type="ECO:0000256" key="6">
    <source>
        <dbReference type="ARBA" id="ARBA00022670"/>
    </source>
</evidence>
<dbReference type="Pfam" id="PF02789">
    <property type="entry name" value="Peptidase_M17_N"/>
    <property type="match status" value="1"/>
</dbReference>
<dbReference type="Gene3D" id="3.40.220.10">
    <property type="entry name" value="Leucine Aminopeptidase, subunit E, domain 1"/>
    <property type="match status" value="1"/>
</dbReference>
<dbReference type="InterPro" id="IPR000819">
    <property type="entry name" value="Peptidase_M17_C"/>
</dbReference>
<accession>A0A250XDB8</accession>
<gene>
    <name evidence="9" type="ORF">CEUSTIGMA_g8513.t1</name>
</gene>
<feature type="domain" description="Cytosol aminopeptidase" evidence="8">
    <location>
        <begin position="414"/>
        <end position="421"/>
    </location>
</feature>
<keyword evidence="10" id="KW-1185">Reference proteome</keyword>
<keyword evidence="6" id="KW-0645">Protease</keyword>
<evidence type="ECO:0000256" key="2">
    <source>
        <dbReference type="ARBA" id="ARBA00001585"/>
    </source>
</evidence>
<keyword evidence="5" id="KW-0031">Aminopeptidase</keyword>
<dbReference type="InterPro" id="IPR023042">
    <property type="entry name" value="Peptidase_M17_leu_NH2_pept"/>
</dbReference>
<dbReference type="Gene3D" id="3.40.630.10">
    <property type="entry name" value="Zn peptidases"/>
    <property type="match status" value="1"/>
</dbReference>
<evidence type="ECO:0000256" key="3">
    <source>
        <dbReference type="ARBA" id="ARBA00009528"/>
    </source>
</evidence>
<dbReference type="PRINTS" id="PR00481">
    <property type="entry name" value="LAMNOPPTDASE"/>
</dbReference>
<organism evidence="9 10">
    <name type="scientific">Chlamydomonas eustigma</name>
    <dbReference type="NCBI Taxonomy" id="1157962"/>
    <lineage>
        <taxon>Eukaryota</taxon>
        <taxon>Viridiplantae</taxon>
        <taxon>Chlorophyta</taxon>
        <taxon>core chlorophytes</taxon>
        <taxon>Chlorophyceae</taxon>
        <taxon>CS clade</taxon>
        <taxon>Chlamydomonadales</taxon>
        <taxon>Chlamydomonadaceae</taxon>
        <taxon>Chlamydomonas</taxon>
    </lineage>
</organism>
<evidence type="ECO:0000256" key="1">
    <source>
        <dbReference type="ARBA" id="ARBA00000135"/>
    </source>
</evidence>
<evidence type="ECO:0000313" key="9">
    <source>
        <dbReference type="EMBL" id="GAX81078.1"/>
    </source>
</evidence>
<dbReference type="PROSITE" id="PS00631">
    <property type="entry name" value="CYTOSOL_AP"/>
    <property type="match status" value="1"/>
</dbReference>
<evidence type="ECO:0000256" key="7">
    <source>
        <dbReference type="ARBA" id="ARBA00022801"/>
    </source>
</evidence>
<dbReference type="OrthoDB" id="412814at2759"/>
<feature type="non-terminal residue" evidence="9">
    <location>
        <position position="1"/>
    </location>
</feature>
<reference evidence="9 10" key="1">
    <citation type="submission" date="2017-08" db="EMBL/GenBank/DDBJ databases">
        <title>Acidophilic green algal genome provides insights into adaptation to an acidic environment.</title>
        <authorList>
            <person name="Hirooka S."/>
            <person name="Hirose Y."/>
            <person name="Kanesaki Y."/>
            <person name="Higuchi S."/>
            <person name="Fujiwara T."/>
            <person name="Onuma R."/>
            <person name="Era A."/>
            <person name="Ohbayashi R."/>
            <person name="Uzuka A."/>
            <person name="Nozaki H."/>
            <person name="Yoshikawa H."/>
            <person name="Miyagishima S.Y."/>
        </authorList>
    </citation>
    <scope>NUCLEOTIDE SEQUENCE [LARGE SCALE GENOMIC DNA]</scope>
    <source>
        <strain evidence="9 10">NIES-2499</strain>
    </source>
</reference>
<dbReference type="PANTHER" id="PTHR11963:SF23">
    <property type="entry name" value="CYTOSOL AMINOPEPTIDASE"/>
    <property type="match status" value="1"/>
</dbReference>
<keyword evidence="7" id="KW-0378">Hydrolase</keyword>
<evidence type="ECO:0000256" key="4">
    <source>
        <dbReference type="ARBA" id="ARBA00011867"/>
    </source>
</evidence>
<comment type="catalytic activity">
    <reaction evidence="1">
        <text>Release of an N-terminal amino acid, Xaa-|-Yaa-, in which Xaa is preferably Leu, but may be other amino acids including Pro although not Arg or Lys, and Yaa may be Pro. Amino acid amides and methyl esters are also readily hydrolyzed, but rates on arylamides are exceedingly low.</text>
        <dbReference type="EC" id="3.4.11.1"/>
    </reaction>
</comment>
<dbReference type="PANTHER" id="PTHR11963">
    <property type="entry name" value="LEUCINE AMINOPEPTIDASE-RELATED"/>
    <property type="match status" value="1"/>
</dbReference>
<dbReference type="InterPro" id="IPR011356">
    <property type="entry name" value="Leucine_aapep/pepB"/>
</dbReference>
<name>A0A250XDB8_9CHLO</name>
<sequence length="566" mass="59290">STSSGMAHTQFEPAFLPNAELVSTHTPQTWSGDLLVLAVTEEDFHTTEGVVSIKSETLKAFDTDFGSAVSAIINEGGFEGKKGVPSKVLRVGTAPSAKAQYLAMVGLGKQEKISTASEWGPSCYQSLGTSVAILAKSNKSKTVGVAFLTQPPADSTSIISKQVVTGALLGGYETTRFKSKPSPTASKLQTLHLLLPTAPASAASTSTADEAVKTAIAVSKGALLTRYLVEAPPNVCTPTHLAEAAQHLTSTFPSVLSLKVVQSTVFASIPSVLSLKVLEKAECEALGMGSYLGVAEASEHPPKFIHLTYKPRQQQQQGSSDDHKVVALVGKGLTFDSGGYNIKAGPGSMIEMMKFDMGGAAATLGAARIIAELEPQGVEVHFIVAACENMIAGKGLRPGDVLTAANGKTIEVNNTDAEGRLTLADALWYAQEKCGAKSIVDSATLTGACIVALGTDVAGLFTPSNAMAEQIKSAAQNTGEKFWRMPMEAGYFDQMKSPIADMKNAGGRFGGSITAALFLEQFIKEGVEWAHLDIAGPVWDEKANLPTGFGASTLAEWAMSQGLKKQ</sequence>
<dbReference type="HAMAP" id="MF_00181">
    <property type="entry name" value="Cytosol_peptidase_M17"/>
    <property type="match status" value="1"/>
</dbReference>
<dbReference type="SUPFAM" id="SSF52949">
    <property type="entry name" value="Macro domain-like"/>
    <property type="match status" value="1"/>
</dbReference>
<dbReference type="GO" id="GO:0070006">
    <property type="term" value="F:metalloaminopeptidase activity"/>
    <property type="evidence" value="ECO:0007669"/>
    <property type="project" value="InterPro"/>
</dbReference>
<dbReference type="SUPFAM" id="SSF53187">
    <property type="entry name" value="Zn-dependent exopeptidases"/>
    <property type="match status" value="1"/>
</dbReference>
<dbReference type="GO" id="GO:0006508">
    <property type="term" value="P:proteolysis"/>
    <property type="evidence" value="ECO:0007669"/>
    <property type="project" value="UniProtKB-KW"/>
</dbReference>
<evidence type="ECO:0000259" key="8">
    <source>
        <dbReference type="PROSITE" id="PS00631"/>
    </source>
</evidence>
<dbReference type="Pfam" id="PF00883">
    <property type="entry name" value="Peptidase_M17"/>
    <property type="match status" value="1"/>
</dbReference>
<dbReference type="CDD" id="cd00433">
    <property type="entry name" value="Peptidase_M17"/>
    <property type="match status" value="1"/>
</dbReference>
<dbReference type="GO" id="GO:0030145">
    <property type="term" value="F:manganese ion binding"/>
    <property type="evidence" value="ECO:0007669"/>
    <property type="project" value="InterPro"/>
</dbReference>
<evidence type="ECO:0000256" key="5">
    <source>
        <dbReference type="ARBA" id="ARBA00022438"/>
    </source>
</evidence>
<dbReference type="NCBIfam" id="NF002076">
    <property type="entry name" value="PRK00913.2-3"/>
    <property type="match status" value="1"/>
</dbReference>
<evidence type="ECO:0000313" key="10">
    <source>
        <dbReference type="Proteomes" id="UP000232323"/>
    </source>
</evidence>
<proteinExistence type="inferred from homology"/>
<comment type="caution">
    <text evidence="9">The sequence shown here is derived from an EMBL/GenBank/DDBJ whole genome shotgun (WGS) entry which is preliminary data.</text>
</comment>
<protein>
    <recommendedName>
        <fullName evidence="8">Cytosol aminopeptidase domain-containing protein</fullName>
    </recommendedName>
</protein>
<dbReference type="InterPro" id="IPR043472">
    <property type="entry name" value="Macro_dom-like"/>
</dbReference>
<dbReference type="AlphaFoldDB" id="A0A250XDB8"/>
<dbReference type="Proteomes" id="UP000232323">
    <property type="component" value="Unassembled WGS sequence"/>
</dbReference>
<dbReference type="STRING" id="1157962.A0A250XDB8"/>